<organism evidence="6">
    <name type="scientific">Thrips palmi</name>
    <name type="common">Melon thrips</name>
    <dbReference type="NCBI Taxonomy" id="161013"/>
    <lineage>
        <taxon>Eukaryota</taxon>
        <taxon>Metazoa</taxon>
        <taxon>Ecdysozoa</taxon>
        <taxon>Arthropoda</taxon>
        <taxon>Hexapoda</taxon>
        <taxon>Insecta</taxon>
        <taxon>Pterygota</taxon>
        <taxon>Neoptera</taxon>
        <taxon>Paraneoptera</taxon>
        <taxon>Thysanoptera</taxon>
        <taxon>Terebrantia</taxon>
        <taxon>Thripoidea</taxon>
        <taxon>Thripidae</taxon>
        <taxon>Thrips</taxon>
    </lineage>
</organism>
<dbReference type="SMART" id="SM00028">
    <property type="entry name" value="TPR"/>
    <property type="match status" value="2"/>
</dbReference>
<dbReference type="InterPro" id="IPR040478">
    <property type="entry name" value="FKBP_N_2"/>
</dbReference>
<evidence type="ECO:0000313" key="7">
    <source>
        <dbReference type="RefSeq" id="XP_034237994.1"/>
    </source>
</evidence>
<dbReference type="Gene3D" id="1.25.40.10">
    <property type="entry name" value="Tetratricopeptide repeat domain"/>
    <property type="match status" value="1"/>
</dbReference>
<dbReference type="KEGG" id="tpal:117643293"/>
<reference evidence="4 5" key="1">
    <citation type="submission" date="2025-04" db="UniProtKB">
        <authorList>
            <consortium name="RefSeq"/>
        </authorList>
    </citation>
    <scope>IDENTIFICATION</scope>
    <source>
        <tissue evidence="4 5">Total insect</tissue>
    </source>
</reference>
<evidence type="ECO:0000256" key="1">
    <source>
        <dbReference type="PROSITE-ProRule" id="PRU00339"/>
    </source>
</evidence>
<dbReference type="PANTHER" id="PTHR46512:SF10">
    <property type="entry name" value="FK506-BINDING PROTEIN-LIKE"/>
    <property type="match status" value="1"/>
</dbReference>
<dbReference type="Proteomes" id="UP000515158">
    <property type="component" value="Unplaced"/>
</dbReference>
<dbReference type="Pfam" id="PF14559">
    <property type="entry name" value="TPR_19"/>
    <property type="match status" value="1"/>
</dbReference>
<dbReference type="RefSeq" id="XP_034237993.1">
    <property type="nucleotide sequence ID" value="XM_034382102.1"/>
</dbReference>
<dbReference type="RefSeq" id="XP_034237994.1">
    <property type="nucleotide sequence ID" value="XM_034382103.1"/>
</dbReference>
<feature type="domain" description="BDBT FKBP like N-terminal" evidence="2">
    <location>
        <begin position="36"/>
        <end position="149"/>
    </location>
</feature>
<dbReference type="SUPFAM" id="SSF48452">
    <property type="entry name" value="TPR-like"/>
    <property type="match status" value="1"/>
</dbReference>
<dbReference type="OrthoDB" id="433738at2759"/>
<dbReference type="InterPro" id="IPR050754">
    <property type="entry name" value="FKBP4/5/8-like"/>
</dbReference>
<evidence type="ECO:0000313" key="3">
    <source>
        <dbReference type="Proteomes" id="UP000515158"/>
    </source>
</evidence>
<proteinExistence type="predicted"/>
<dbReference type="PANTHER" id="PTHR46512">
    <property type="entry name" value="PEPTIDYLPROLYL ISOMERASE"/>
    <property type="match status" value="1"/>
</dbReference>
<dbReference type="Gene3D" id="2.40.30.320">
    <property type="match status" value="1"/>
</dbReference>
<gene>
    <name evidence="4 5 6 7" type="primary">LOC117643293</name>
</gene>
<evidence type="ECO:0000313" key="6">
    <source>
        <dbReference type="RefSeq" id="XP_034237993.1"/>
    </source>
</evidence>
<dbReference type="InterPro" id="IPR019734">
    <property type="entry name" value="TPR_rpt"/>
</dbReference>
<dbReference type="RefSeq" id="XP_034237992.1">
    <property type="nucleotide sequence ID" value="XM_034382101.1"/>
</dbReference>
<sequence>MENSPLSETVIYNQGSPFREEELISKVIPQTTLYDTYVSKTILSPGIKGLRPHVHSTCTFVVESLELLDTDFSQVVKSNSMFSTNIDHNLELGSCNSEIDKALELVLLDMNEGERSEVILSATKREGKLRDQFILPVPCIKCVINLGKVTELPKHKKSSLPSNNYLLSILNASTEEKLEMALNDKSCGVDLFKNERYVDAFHRFALGVKILLTVDMQELTPSLQTLLSTLCSNMAECQLKENNPTMAVSLCAKALHHDPSNVKALYRQASASWALGDTDQADLLLQRLLQLDPNNLSAKRLNCEVQVKIKKYKDEYSKMMKRIFSS</sequence>
<dbReference type="PROSITE" id="PS50005">
    <property type="entry name" value="TPR"/>
    <property type="match status" value="1"/>
</dbReference>
<feature type="repeat" description="TPR" evidence="1">
    <location>
        <begin position="262"/>
        <end position="295"/>
    </location>
</feature>
<dbReference type="RefSeq" id="XP_034237990.1">
    <property type="nucleotide sequence ID" value="XM_034382099.1"/>
</dbReference>
<dbReference type="GeneID" id="117643293"/>
<protein>
    <submittedName>
        <fullName evidence="4 5">70 kDa peptidyl-prolyl isomerase-like</fullName>
    </submittedName>
</protein>
<keyword evidence="3" id="KW-1185">Reference proteome</keyword>
<accession>A0A6P8YE62</accession>
<name>A0A6P8YE62_THRPL</name>
<evidence type="ECO:0000259" key="2">
    <source>
        <dbReference type="Pfam" id="PF18023"/>
    </source>
</evidence>
<dbReference type="InterPro" id="IPR011990">
    <property type="entry name" value="TPR-like_helical_dom_sf"/>
</dbReference>
<evidence type="ECO:0000313" key="5">
    <source>
        <dbReference type="RefSeq" id="XP_034237992.1"/>
    </source>
</evidence>
<keyword evidence="1" id="KW-0802">TPR repeat</keyword>
<dbReference type="AlphaFoldDB" id="A0A6P8YE62"/>
<evidence type="ECO:0000313" key="4">
    <source>
        <dbReference type="RefSeq" id="XP_034237990.1"/>
    </source>
</evidence>
<dbReference type="Pfam" id="PF18023">
    <property type="entry name" value="FKBP_N_2"/>
    <property type="match status" value="1"/>
</dbReference>